<evidence type="ECO:0000313" key="3">
    <source>
        <dbReference type="Proteomes" id="UP000752814"/>
    </source>
</evidence>
<proteinExistence type="predicted"/>
<keyword evidence="1" id="KW-0812">Transmembrane</keyword>
<gene>
    <name evidence="2" type="ORF">A3207_06155</name>
</gene>
<keyword evidence="1" id="KW-1133">Transmembrane helix</keyword>
<feature type="transmembrane region" description="Helical" evidence="1">
    <location>
        <begin position="21"/>
        <end position="43"/>
    </location>
</feature>
<organism evidence="2 3">
    <name type="scientific">Candidatus Methanomassiliicoccus intestinalis</name>
    <dbReference type="NCBI Taxonomy" id="1406512"/>
    <lineage>
        <taxon>Archaea</taxon>
        <taxon>Methanobacteriati</taxon>
        <taxon>Thermoplasmatota</taxon>
        <taxon>Thermoplasmata</taxon>
        <taxon>Methanomassiliicoccales</taxon>
        <taxon>Methanomassiliicoccaceae</taxon>
        <taxon>Methanomassiliicoccus</taxon>
    </lineage>
</organism>
<dbReference type="Proteomes" id="UP000752814">
    <property type="component" value="Unassembled WGS sequence"/>
</dbReference>
<evidence type="ECO:0000256" key="1">
    <source>
        <dbReference type="SAM" id="Phobius"/>
    </source>
</evidence>
<sequence>MFNRSALLDVKMADSDFPHKAIRIFSFILIILALAIYIGWGVAYGSWNIFSAEYIPIYSIMIILILLGICGLLLTKNKPEAE</sequence>
<protein>
    <submittedName>
        <fullName evidence="2">Uncharacterized protein</fullName>
    </submittedName>
</protein>
<evidence type="ECO:0000313" key="2">
    <source>
        <dbReference type="EMBL" id="TQS83910.1"/>
    </source>
</evidence>
<keyword evidence="1" id="KW-0472">Membrane</keyword>
<reference evidence="2" key="1">
    <citation type="submission" date="2016-03" db="EMBL/GenBank/DDBJ databases">
        <authorList>
            <person name="Borrel G."/>
            <person name="Mccann A."/>
            <person name="O'Toole P.W."/>
        </authorList>
    </citation>
    <scope>NUCLEOTIDE SEQUENCE</scope>
    <source>
        <strain evidence="2">183</strain>
    </source>
</reference>
<accession>A0A8J8PDU8</accession>
<comment type="caution">
    <text evidence="2">The sequence shown here is derived from an EMBL/GenBank/DDBJ whole genome shotgun (WGS) entry which is preliminary data.</text>
</comment>
<dbReference type="AlphaFoldDB" id="A0A8J8PDU8"/>
<name>A0A8J8PDU8_9ARCH</name>
<feature type="transmembrane region" description="Helical" evidence="1">
    <location>
        <begin position="55"/>
        <end position="74"/>
    </location>
</feature>
<dbReference type="EMBL" id="LVVT01000007">
    <property type="protein sequence ID" value="TQS83910.1"/>
    <property type="molecule type" value="Genomic_DNA"/>
</dbReference>